<gene>
    <name evidence="1" type="ORF">POPTR_014G017350v4</name>
</gene>
<comment type="caution">
    <text evidence="1">The sequence shown here is derived from an EMBL/GenBank/DDBJ whole genome shotgun (WGS) entry which is preliminary data.</text>
</comment>
<sequence length="78" mass="8388">MLTRLNLSSCPRQNLPGLRGMGGKIVYSIPFEKENYVAGFLVKLGASQISPSMVWDSPPPSSIRLLSGDAASILSLRP</sequence>
<protein>
    <submittedName>
        <fullName evidence="1">Uncharacterized protein</fullName>
    </submittedName>
</protein>
<evidence type="ECO:0000313" key="1">
    <source>
        <dbReference type="EMBL" id="KAI9381744.1"/>
    </source>
</evidence>
<name>A0ACC0RWZ0_POPTR</name>
<keyword evidence="2" id="KW-1185">Reference proteome</keyword>
<dbReference type="EMBL" id="CM009303">
    <property type="protein sequence ID" value="KAI9381744.1"/>
    <property type="molecule type" value="Genomic_DNA"/>
</dbReference>
<organism evidence="1 2">
    <name type="scientific">Populus trichocarpa</name>
    <name type="common">Western balsam poplar</name>
    <name type="synonym">Populus balsamifera subsp. trichocarpa</name>
    <dbReference type="NCBI Taxonomy" id="3694"/>
    <lineage>
        <taxon>Eukaryota</taxon>
        <taxon>Viridiplantae</taxon>
        <taxon>Streptophyta</taxon>
        <taxon>Embryophyta</taxon>
        <taxon>Tracheophyta</taxon>
        <taxon>Spermatophyta</taxon>
        <taxon>Magnoliopsida</taxon>
        <taxon>eudicotyledons</taxon>
        <taxon>Gunneridae</taxon>
        <taxon>Pentapetalae</taxon>
        <taxon>rosids</taxon>
        <taxon>fabids</taxon>
        <taxon>Malpighiales</taxon>
        <taxon>Salicaceae</taxon>
        <taxon>Saliceae</taxon>
        <taxon>Populus</taxon>
    </lineage>
</organism>
<evidence type="ECO:0000313" key="2">
    <source>
        <dbReference type="Proteomes" id="UP000006729"/>
    </source>
</evidence>
<proteinExistence type="predicted"/>
<reference evidence="1 2" key="1">
    <citation type="journal article" date="2006" name="Science">
        <title>The genome of black cottonwood, Populus trichocarpa (Torr. &amp; Gray).</title>
        <authorList>
            <person name="Tuskan G.A."/>
            <person name="Difazio S."/>
            <person name="Jansson S."/>
            <person name="Bohlmann J."/>
            <person name="Grigoriev I."/>
            <person name="Hellsten U."/>
            <person name="Putnam N."/>
            <person name="Ralph S."/>
            <person name="Rombauts S."/>
            <person name="Salamov A."/>
            <person name="Schein J."/>
            <person name="Sterck L."/>
            <person name="Aerts A."/>
            <person name="Bhalerao R.R."/>
            <person name="Bhalerao R.P."/>
            <person name="Blaudez D."/>
            <person name="Boerjan W."/>
            <person name="Brun A."/>
            <person name="Brunner A."/>
            <person name="Busov V."/>
            <person name="Campbell M."/>
            <person name="Carlson J."/>
            <person name="Chalot M."/>
            <person name="Chapman J."/>
            <person name="Chen G.L."/>
            <person name="Cooper D."/>
            <person name="Coutinho P.M."/>
            <person name="Couturier J."/>
            <person name="Covert S."/>
            <person name="Cronk Q."/>
            <person name="Cunningham R."/>
            <person name="Davis J."/>
            <person name="Degroeve S."/>
            <person name="Dejardin A."/>
            <person name="Depamphilis C."/>
            <person name="Detter J."/>
            <person name="Dirks B."/>
            <person name="Dubchak I."/>
            <person name="Duplessis S."/>
            <person name="Ehlting J."/>
            <person name="Ellis B."/>
            <person name="Gendler K."/>
            <person name="Goodstein D."/>
            <person name="Gribskov M."/>
            <person name="Grimwood J."/>
            <person name="Groover A."/>
            <person name="Gunter L."/>
            <person name="Hamberger B."/>
            <person name="Heinze B."/>
            <person name="Helariutta Y."/>
            <person name="Henrissat B."/>
            <person name="Holligan D."/>
            <person name="Holt R."/>
            <person name="Huang W."/>
            <person name="Islam-Faridi N."/>
            <person name="Jones S."/>
            <person name="Jones-Rhoades M."/>
            <person name="Jorgensen R."/>
            <person name="Joshi C."/>
            <person name="Kangasjarvi J."/>
            <person name="Karlsson J."/>
            <person name="Kelleher C."/>
            <person name="Kirkpatrick R."/>
            <person name="Kirst M."/>
            <person name="Kohler A."/>
            <person name="Kalluri U."/>
            <person name="Larimer F."/>
            <person name="Leebens-Mack J."/>
            <person name="Leple J.C."/>
            <person name="Locascio P."/>
            <person name="Lou Y."/>
            <person name="Lucas S."/>
            <person name="Martin F."/>
            <person name="Montanini B."/>
            <person name="Napoli C."/>
            <person name="Nelson D.R."/>
            <person name="Nelson C."/>
            <person name="Nieminen K."/>
            <person name="Nilsson O."/>
            <person name="Pereda V."/>
            <person name="Peter G."/>
            <person name="Philippe R."/>
            <person name="Pilate G."/>
            <person name="Poliakov A."/>
            <person name="Razumovskaya J."/>
            <person name="Richardson P."/>
            <person name="Rinaldi C."/>
            <person name="Ritland K."/>
            <person name="Rouze P."/>
            <person name="Ryaboy D."/>
            <person name="Schmutz J."/>
            <person name="Schrader J."/>
            <person name="Segerman B."/>
            <person name="Shin H."/>
            <person name="Siddiqui A."/>
            <person name="Sterky F."/>
            <person name="Terry A."/>
            <person name="Tsai C.J."/>
            <person name="Uberbacher E."/>
            <person name="Unneberg P."/>
            <person name="Vahala J."/>
            <person name="Wall K."/>
            <person name="Wessler S."/>
            <person name="Yang G."/>
            <person name="Yin T."/>
            <person name="Douglas C."/>
            <person name="Marra M."/>
            <person name="Sandberg G."/>
            <person name="Van de Peer Y."/>
            <person name="Rokhsar D."/>
        </authorList>
    </citation>
    <scope>NUCLEOTIDE SEQUENCE [LARGE SCALE GENOMIC DNA]</scope>
    <source>
        <strain evidence="2">cv. Nisqually</strain>
    </source>
</reference>
<dbReference type="Proteomes" id="UP000006729">
    <property type="component" value="Chromosome 14"/>
</dbReference>
<accession>A0ACC0RWZ0</accession>